<dbReference type="PRINTS" id="PR01002">
    <property type="entry name" value="FLGFLGJ"/>
</dbReference>
<dbReference type="GO" id="GO:0044780">
    <property type="term" value="P:bacterial-type flagellum assembly"/>
    <property type="evidence" value="ECO:0007669"/>
    <property type="project" value="InterPro"/>
</dbReference>
<dbReference type="InterPro" id="IPR019301">
    <property type="entry name" value="Flagellar_prot_FlgJ_N"/>
</dbReference>
<dbReference type="GO" id="GO:0042597">
    <property type="term" value="C:periplasmic space"/>
    <property type="evidence" value="ECO:0007669"/>
    <property type="project" value="UniProtKB-SubCell"/>
</dbReference>
<dbReference type="Proteomes" id="UP000243719">
    <property type="component" value="Unassembled WGS sequence"/>
</dbReference>
<evidence type="ECO:0000256" key="5">
    <source>
        <dbReference type="ARBA" id="ARBA00013433"/>
    </source>
</evidence>
<keyword evidence="13" id="KW-1185">Reference proteome</keyword>
<dbReference type="SMART" id="SM00047">
    <property type="entry name" value="LYZ2"/>
    <property type="match status" value="1"/>
</dbReference>
<evidence type="ECO:0000313" key="13">
    <source>
        <dbReference type="Proteomes" id="UP000243719"/>
    </source>
</evidence>
<dbReference type="InterPro" id="IPR013377">
    <property type="entry name" value="FlgJ"/>
</dbReference>
<dbReference type="PANTHER" id="PTHR33308">
    <property type="entry name" value="PEPTIDOGLYCAN HYDROLASE FLGJ"/>
    <property type="match status" value="1"/>
</dbReference>
<dbReference type="RefSeq" id="WP_091904155.1">
    <property type="nucleotide sequence ID" value="NZ_FNLO01000001.1"/>
</dbReference>
<keyword evidence="12" id="KW-0969">Cilium</keyword>
<name>A0A1H2PJY6_9BURK</name>
<comment type="function">
    <text evidence="1">Flagellum-specific muramidase which hydrolyzes the peptidoglycan layer to assemble the rod structure in the periplasmic space.</text>
</comment>
<sequence>MNDGNTTVSSTSGDISRRFALDTQGLDALRRAARSDPQQAARAAAKQFDAAFLQMMLKSMRDATPSDGLLDSQGGSMVTSMLDQQLAQQLSSKGVGLADMMVQQLARAQGGAGASAGTAAGGATGAQAYATQGGSLGGARAFSADGSETSTPLLKGRSSSAAANDFIERLAPAAQAASESTGIPAHYILSQVALESGWGKREIRTRDGSRSHNVLGVKAGGDWSGPTVDVTTTEYVNGRPHRTVAKFRAYGSYHEALQDYANVLKNNSRYQPVLRAASNPAAFAHGLQKAGYATDPHYGKKLLAIIKQMV</sequence>
<evidence type="ECO:0000259" key="11">
    <source>
        <dbReference type="SMART" id="SM00047"/>
    </source>
</evidence>
<evidence type="ECO:0000313" key="12">
    <source>
        <dbReference type="EMBL" id="SDV46601.1"/>
    </source>
</evidence>
<keyword evidence="8" id="KW-0326">Glycosidase</keyword>
<evidence type="ECO:0000256" key="10">
    <source>
        <dbReference type="ARBA" id="ARBA00030835"/>
    </source>
</evidence>
<dbReference type="STRING" id="1770053.SAMN05216551_101473"/>
<dbReference type="EMBL" id="FNLO01000001">
    <property type="protein sequence ID" value="SDV46601.1"/>
    <property type="molecule type" value="Genomic_DNA"/>
</dbReference>
<evidence type="ECO:0000256" key="2">
    <source>
        <dbReference type="ARBA" id="ARBA00004418"/>
    </source>
</evidence>
<comment type="similarity">
    <text evidence="3">In the N-terminal section; belongs to the FlgJ family.</text>
</comment>
<keyword evidence="6" id="KW-0574">Periplasm</keyword>
<evidence type="ECO:0000256" key="9">
    <source>
        <dbReference type="ARBA" id="ARBA00023316"/>
    </source>
</evidence>
<dbReference type="GO" id="GO:0016798">
    <property type="term" value="F:hydrolase activity, acting on glycosyl bonds"/>
    <property type="evidence" value="ECO:0007669"/>
    <property type="project" value="UniProtKB-KW"/>
</dbReference>
<evidence type="ECO:0000256" key="3">
    <source>
        <dbReference type="ARBA" id="ARBA00006880"/>
    </source>
</evidence>
<dbReference type="OrthoDB" id="289937at2"/>
<keyword evidence="7" id="KW-0378">Hydrolase</keyword>
<feature type="domain" description="Mannosyl-glycoprotein endo-beta-N-acetylglucosamidase-like" evidence="11">
    <location>
        <begin position="155"/>
        <end position="310"/>
    </location>
</feature>
<comment type="similarity">
    <text evidence="4">In the C-terminal section; belongs to the glycosyl hydrolase 73 family.</text>
</comment>
<dbReference type="Pfam" id="PF10135">
    <property type="entry name" value="Rod-binding"/>
    <property type="match status" value="1"/>
</dbReference>
<dbReference type="AlphaFoldDB" id="A0A1H2PJY6"/>
<accession>A0A1H2PJY6</accession>
<dbReference type="InterPro" id="IPR051056">
    <property type="entry name" value="Glycosyl_Hydrolase_73"/>
</dbReference>
<proteinExistence type="inferred from homology"/>
<evidence type="ECO:0000256" key="8">
    <source>
        <dbReference type="ARBA" id="ARBA00023295"/>
    </source>
</evidence>
<comment type="subcellular location">
    <subcellularLocation>
        <location evidence="2">Periplasm</location>
    </subcellularLocation>
</comment>
<evidence type="ECO:0000256" key="4">
    <source>
        <dbReference type="ARBA" id="ARBA00007974"/>
    </source>
</evidence>
<protein>
    <recommendedName>
        <fullName evidence="5">Peptidoglycan hydrolase FlgJ</fullName>
    </recommendedName>
    <alternativeName>
        <fullName evidence="10">Muramidase FlgJ</fullName>
    </alternativeName>
</protein>
<organism evidence="12 13">
    <name type="scientific">Chitinasiproducens palmae</name>
    <dbReference type="NCBI Taxonomy" id="1770053"/>
    <lineage>
        <taxon>Bacteria</taxon>
        <taxon>Pseudomonadati</taxon>
        <taxon>Pseudomonadota</taxon>
        <taxon>Betaproteobacteria</taxon>
        <taxon>Burkholderiales</taxon>
        <taxon>Burkholderiaceae</taxon>
        <taxon>Chitinasiproducens</taxon>
    </lineage>
</organism>
<keyword evidence="9" id="KW-0961">Cell wall biogenesis/degradation</keyword>
<dbReference type="NCBIfam" id="TIGR02541">
    <property type="entry name" value="flagell_FlgJ"/>
    <property type="match status" value="1"/>
</dbReference>
<dbReference type="Gene3D" id="1.10.530.10">
    <property type="match status" value="2"/>
</dbReference>
<evidence type="ECO:0000256" key="7">
    <source>
        <dbReference type="ARBA" id="ARBA00022801"/>
    </source>
</evidence>
<dbReference type="PANTHER" id="PTHR33308:SF9">
    <property type="entry name" value="PEPTIDOGLYCAN HYDROLASE FLGJ"/>
    <property type="match status" value="1"/>
</dbReference>
<keyword evidence="12" id="KW-0966">Cell projection</keyword>
<gene>
    <name evidence="12" type="ORF">SAMN05216551_101473</name>
</gene>
<reference evidence="13" key="1">
    <citation type="submission" date="2016-09" db="EMBL/GenBank/DDBJ databases">
        <authorList>
            <person name="Varghese N."/>
            <person name="Submissions S."/>
        </authorList>
    </citation>
    <scope>NUCLEOTIDE SEQUENCE [LARGE SCALE GENOMIC DNA]</scope>
    <source>
        <strain evidence="13">JS23</strain>
    </source>
</reference>
<dbReference type="Pfam" id="PF01832">
    <property type="entry name" value="Glucosaminidase"/>
    <property type="match status" value="1"/>
</dbReference>
<dbReference type="Gene3D" id="2.10.70.40">
    <property type="entry name" value="peptidoglycan hydrolase"/>
    <property type="match status" value="1"/>
</dbReference>
<dbReference type="GO" id="GO:0004040">
    <property type="term" value="F:amidase activity"/>
    <property type="evidence" value="ECO:0007669"/>
    <property type="project" value="InterPro"/>
</dbReference>
<dbReference type="GO" id="GO:0071555">
    <property type="term" value="P:cell wall organization"/>
    <property type="evidence" value="ECO:0007669"/>
    <property type="project" value="UniProtKB-KW"/>
</dbReference>
<evidence type="ECO:0000256" key="1">
    <source>
        <dbReference type="ARBA" id="ARBA00002954"/>
    </source>
</evidence>
<dbReference type="GO" id="GO:0071973">
    <property type="term" value="P:bacterial-type flagellum-dependent cell motility"/>
    <property type="evidence" value="ECO:0007669"/>
    <property type="project" value="TreeGrafter"/>
</dbReference>
<evidence type="ECO:0000256" key="6">
    <source>
        <dbReference type="ARBA" id="ARBA00022764"/>
    </source>
</evidence>
<keyword evidence="12" id="KW-0282">Flagellum</keyword>
<dbReference type="InterPro" id="IPR002901">
    <property type="entry name" value="MGlyc_endo_b_GlcNAc-like_dom"/>
</dbReference>